<feature type="compositionally biased region" description="Gly residues" evidence="1">
    <location>
        <begin position="40"/>
        <end position="53"/>
    </location>
</feature>
<organism evidence="2">
    <name type="scientific">uncultured Rubrobacteraceae bacterium</name>
    <dbReference type="NCBI Taxonomy" id="349277"/>
    <lineage>
        <taxon>Bacteria</taxon>
        <taxon>Bacillati</taxon>
        <taxon>Actinomycetota</taxon>
        <taxon>Rubrobacteria</taxon>
        <taxon>Rubrobacterales</taxon>
        <taxon>Rubrobacteraceae</taxon>
        <taxon>environmental samples</taxon>
    </lineage>
</organism>
<proteinExistence type="predicted"/>
<gene>
    <name evidence="2" type="ORF">AVDCRST_MAG55-583</name>
</gene>
<evidence type="ECO:0000256" key="1">
    <source>
        <dbReference type="SAM" id="MobiDB-lite"/>
    </source>
</evidence>
<feature type="compositionally biased region" description="Basic and acidic residues" evidence="1">
    <location>
        <begin position="19"/>
        <end position="35"/>
    </location>
</feature>
<evidence type="ECO:0000313" key="2">
    <source>
        <dbReference type="EMBL" id="CAA9399936.1"/>
    </source>
</evidence>
<reference evidence="2" key="1">
    <citation type="submission" date="2020-02" db="EMBL/GenBank/DDBJ databases">
        <authorList>
            <person name="Meier V. D."/>
        </authorList>
    </citation>
    <scope>NUCLEOTIDE SEQUENCE</scope>
    <source>
        <strain evidence="2">AVDCRST_MAG55</strain>
    </source>
</reference>
<dbReference type="AlphaFoldDB" id="A0A6J4P1J3"/>
<feature type="region of interest" description="Disordered" evidence="1">
    <location>
        <begin position="19"/>
        <end position="53"/>
    </location>
</feature>
<name>A0A6J4P1J3_9ACTN</name>
<protein>
    <submittedName>
        <fullName evidence="2">Uncharacterized protein</fullName>
    </submittedName>
</protein>
<accession>A0A6J4P1J3</accession>
<dbReference type="EMBL" id="CADCUZ010000026">
    <property type="protein sequence ID" value="CAA9399936.1"/>
    <property type="molecule type" value="Genomic_DNA"/>
</dbReference>
<sequence length="62" mass="6842">MNQDFDHLLADHLLSRERATRGREEVERDPADRLARAARSGGGLARGGKGARGGALLRAWFR</sequence>